<evidence type="ECO:0000313" key="3">
    <source>
        <dbReference type="Proteomes" id="UP000198407"/>
    </source>
</evidence>
<evidence type="ECO:0000256" key="1">
    <source>
        <dbReference type="SAM" id="MobiDB-lite"/>
    </source>
</evidence>
<dbReference type="OrthoDB" id="8166466at2"/>
<gene>
    <name evidence="2" type="ORF">SAMN05444352_12718</name>
</gene>
<dbReference type="STRING" id="1215104.GCA_000730585_01735"/>
<evidence type="ECO:0000313" key="2">
    <source>
        <dbReference type="EMBL" id="SNT17840.1"/>
    </source>
</evidence>
<keyword evidence="3" id="KW-1185">Reference proteome</keyword>
<accession>A0A239KIL1</accession>
<name>A0A239KIL1_9PSED</name>
<reference evidence="3" key="1">
    <citation type="submission" date="2017-06" db="EMBL/GenBank/DDBJ databases">
        <authorList>
            <person name="Varghese N."/>
            <person name="Submissions S."/>
        </authorList>
    </citation>
    <scope>NUCLEOTIDE SEQUENCE [LARGE SCALE GENOMIC DNA]</scope>
    <source>
        <strain evidence="3">DSM 22348</strain>
    </source>
</reference>
<sequence length="3567" mass="391234">MERLIIERFENDLVLYLTREQGQGWSAVALDKADQVRISAQLPTPVSVPEWAVTSADGDPPRLSVDAVGKEIARRGEQARAELVAALRALESVQVTWGESSTFLDLSTATHGEIRLPLADWLQGNDSRIGEFSLHSTLQLQGDPALPSLQVSSSLCCVLRLNNPALLRVELDDLNFAFPEFRFPSLDLRDTLVWPGDEGASPLLERLGQLGGSLADKVKVAVVATSGQPHLAIDLANGKVRWALVDSADAVDWANIEPRLVRFNVTITGGAATLSIAELRVANTGDGLWLKHKDPSGALRVRSGAVAQQQFGPLGLKADDVTVDLLWDGASRCLLADVTFERLQLRLVDDPQTFISLSGQVQFSPSASRLVRLKLVEPYPLELLADAGAALLRGVGNVISFLATLDGPDVTPPRLTRLLEILGRFATALAKAALFVGQALVSALDALAEGICALLGQLSNPFALSGPGTLSVPLRCEVRIGLAPLQLRQVLIMRNKALSGVQRCTAAGLELTLHKDWQPGLLLDLVDNPGAYLLLSHATPAAKTAIADLGTDLWLEDQATGSAGHMPDASHDTGGRADTRIITLKTQVSPRLPNQRLDIVLVGVERGRAVFLKRLEGSLHGISTGVATVAEPWRLTPLDLDADVEFAKDRLLPLLGMGEPGIGAQPVGFLDKLKDSFAQVVWVEGFTYEYRTATREVEGELALGIKAAGVQSRVELGLILALDTLRVRLRTPKGAGLKSRRIVERALGLTWIIEQRDENKRKNDEEVEMFTLSFLDGESGLALNSEAARMTLRFEGLSSGDDGILFEVSTFFVGRRGIDISATVADSPVRINGLDVPFRFHQGRFEMRAGQLQEATVSGRGKLPPALIGDAECSLDLALLQEGGSIVLRSGKVTLDKKGEAIVCHATRFTLVITDLDLGIQKDGGYHLYLLVTGSLRFTPKAGEFEGGLLGFLKDIEINLERTPLTGDARVLARHVSFQKALNPKKSFSLFNLFTFELRGFGFHPSAERFDGAPAINLSGQIKFAEIGDVMQPKIDFHGLWIAPPADGEALPRISAEGLGLDLQLAGSVKVRGSVLAVDPSTRTVEGKQFAPDGYNTYGFLGEGEVEIPGWGAMQASLGFLEVERKDAPGARRKAFFVYLQKDKLAVEVPTGFWNFYMREAGMGFGFRYTLTGIRDADEAKTPAQLIRVLDDVSKRQGDLGRFAAWTPDPDGDRFTLALRAALQSYPAKKAWIEKEEEKAENPFFFDMIVALRSDLTLLASLRGWLGVNYADFRGNKDNFRERPGLRGYLYISAPRSELLARMIGDSKGFIGERFEGLRTGQTLRRAVESVDWSATLYIRPGLFHYELGWPDQLAVRLVDEANMKVSLRGGMIFRAADDGLVWGYNIEADAWLAFGGSAGSGSIGVALEATLQARFVARLIAYLSWRFSGSMVYGLVMLDASLAFRVRAWMEVDLGFKSFTLRIGFSYSVQFSAAIEMAVTTSGVGGRGNARLAISAFGCTLGVGIGFAFNAGELDAARAQVQRFLAMSISADQPDLPPAAASKDGDQRIDDAAQVETLKAKPADKQVVEQKPATSESRPDLIYLPDAGRPIGKTAFWLVLYRALSPDGEDYAYGLLVPQEVSHSRGGGFYASPPCLRDPLPGFSYRLNYCRLDNLQDVQRLGPDGLGEHLDSEVEYVLSRWTSRIPVDTPGVEFRLDQLFDECFLTSTSWRQEGSEFWRLALDRQEPKRPRQYRRKTATASRDEADRAAQRDLAQREHLANAAQYPADDRALQARSTAMSMFLDQFVTFASGTPRTNLDEAHVLDLGLMFHGPAAQLEALAESLTVHKHDQAQRAAARVEVFNPVRGWFQHQDPIFAGSRLELGANGMCMDWDLSLPWLEEIHPDPDQFLHHYEIRRTIEGREYQPRLVRVKPAATFGAAQEQEGKDLDHVAVHPADWQYVDDFSDLPAEWRRALLPTANEADALLATRAWAKLDIGGEDVTFTWSVTPVDIAGTRGLSKSFLHVFERPRPPVRAAQAEIRVVQTLRSNPAVIPADCDLCWQTRDTAPDDLAVYIAVHDPAWQARKDLKATRSYTLIVEQELILPAGAYAAGGATDKVRGLGSAGAQATAPALRFEIPFAKLRSLANANEAQRASVEALERDADTRNRFELWGALTHEVGWDQTLLSPARLVELRKALWVNQDGQRIAARFWLRTDITLADGVELSSQLVAVPSELTIRHLSGGRAAASTSLRPEVFEWPLHLRLPPLPQHRLRVRSGFLHLRMPVPGASLGQWAAGDQRCIEVQRDSARRSAVHLEFDALAQWAGDVVDPLHQTSIAGFDLHELDLDDLAPLDTHAQALEESPQTWERARRIAHIELLAPEEASLVPSNNADWLGWQAHYPSESWRALPRPGQGATAPRRAWYSARESTPGFAKRLPRQRLLLQAPESAIIELLRKGWPDSIKARLTIAIDSPASRTLKDISASLRVGLCTPVVELAGAAAPDAFFGLAKDEHFSLLQTGRFTASVLRYLLLSLCLQGLDDEGPEVKAWQRDPGALDGLNLELSSHLGEELLTSVPVALDFRSPLHPLLEETLAELALRDRQGQAIPQVYRAYNVMLQAPAQVEGSELAAWLAATPPASDPYGWGVLQALGLAATVRLYHLGEGRFLRPVEVAARVDAVFSAVFERWRGRLGTSCQPFAEVLLKPGANRVVRPFDAVSTASSASKAFDIDDDGLALIQLSLRPVPEAIWDYRLLTFDAAEACRERLDCHAGSGGQWSLQRMSLWLKRAHGDTSQDEIDLLDPATGLGVTLGRKDPQVELRLAQSTLGQHRLVVRCPAGRTDLVGFKIRYGLQVTITQQGGRTFEKTVYLTVRPSRCKLRRSPRVTLAGLDVFELFPMQNAKAWARQMGTEPRRLGTLLAHLRAVAPNFAEPKRYDDDTWTSLMGQYTAWAQRLLDHAAAPGPGLAGTSSINLALAAPSRTNPLRLAADGAGCVRLYIPSDDRWGHARAYALRPVSRYAHLMAGVGLLPAAEREQLVTEDMRKQPVGHAIAVVPRTERIEPPVILGSSIQHETWELILARHGEESLAASNRPLFARLGKPDVLLTQLRAYRTPTWPRKLVADHGIDDPELYPQRLAEHPQRPAQWDDLGAVAPAQAGEVRRLTPTRLGEMADTRAGLWKGAEVLNFPAIAPQYKVLAVAAARAGIVVSELVSALQDDLPRRSLRTLDSAQALLPILSLVPGPHGETLYRLSHRLLSHHDLTPEVARERNSGGPQDVCWWPDPDISYQLHFQASSGSLRLSEELSDTRLVAEDATTAAVAVRCRGTRWTTAESLPRIDSNPAPRAFQLVVDFRPLAPWRATLALAGRPEYDAPFEQAIVRFARVLRLNQRYFALQQAAAESNDDYAARIVAFPEACKALANRLEAAARFDGGELLDDCRMAGERVARWLEQNGGAANWPALFSQAVAAGELADLDAPALRCWPRPDPALPEWDSAPLYLRDADMADILCLWDIPVDSEIDAIVASGHVLAAQGSRFWQLLVQRLNGGSASLELRAIDARASWSAQMAEHPGVMAVAVQWPKLVKMIQ</sequence>
<organism evidence="2 3">
    <name type="scientific">Pseudomonas japonica</name>
    <dbReference type="NCBI Taxonomy" id="256466"/>
    <lineage>
        <taxon>Bacteria</taxon>
        <taxon>Pseudomonadati</taxon>
        <taxon>Pseudomonadota</taxon>
        <taxon>Gammaproteobacteria</taxon>
        <taxon>Pseudomonadales</taxon>
        <taxon>Pseudomonadaceae</taxon>
        <taxon>Pseudomonas</taxon>
    </lineage>
</organism>
<dbReference type="EMBL" id="FZOL01000027">
    <property type="protein sequence ID" value="SNT17840.1"/>
    <property type="molecule type" value="Genomic_DNA"/>
</dbReference>
<protein>
    <submittedName>
        <fullName evidence="2">Uncharacterized protein</fullName>
    </submittedName>
</protein>
<dbReference type="RefSeq" id="WP_042127237.1">
    <property type="nucleotide sequence ID" value="NZ_FZOL01000027.1"/>
</dbReference>
<dbReference type="Proteomes" id="UP000198407">
    <property type="component" value="Unassembled WGS sequence"/>
</dbReference>
<feature type="compositionally biased region" description="Basic and acidic residues" evidence="1">
    <location>
        <begin position="1742"/>
        <end position="1752"/>
    </location>
</feature>
<feature type="region of interest" description="Disordered" evidence="1">
    <location>
        <begin position="1730"/>
        <end position="1752"/>
    </location>
</feature>
<proteinExistence type="predicted"/>